<feature type="compositionally biased region" description="Low complexity" evidence="1">
    <location>
        <begin position="39"/>
        <end position="65"/>
    </location>
</feature>
<dbReference type="EMBL" id="DVJS01000218">
    <property type="protein sequence ID" value="HIS98065.1"/>
    <property type="molecule type" value="Genomic_DNA"/>
</dbReference>
<dbReference type="AlphaFoldDB" id="A0A9D1K8X4"/>
<feature type="non-terminal residue" evidence="3">
    <location>
        <position position="77"/>
    </location>
</feature>
<accession>A0A9D1K8X4</accession>
<evidence type="ECO:0000313" key="4">
    <source>
        <dbReference type="Proteomes" id="UP000886876"/>
    </source>
</evidence>
<keyword evidence="2" id="KW-0472">Membrane</keyword>
<gene>
    <name evidence="3" type="ORF">IAD42_08825</name>
</gene>
<reference evidence="3" key="1">
    <citation type="submission" date="2020-10" db="EMBL/GenBank/DDBJ databases">
        <authorList>
            <person name="Gilroy R."/>
        </authorList>
    </citation>
    <scope>NUCLEOTIDE SEQUENCE</scope>
    <source>
        <strain evidence="3">ChiHecec3B27-6122</strain>
    </source>
</reference>
<reference evidence="3" key="2">
    <citation type="journal article" date="2021" name="PeerJ">
        <title>Extensive microbial diversity within the chicken gut microbiome revealed by metagenomics and culture.</title>
        <authorList>
            <person name="Gilroy R."/>
            <person name="Ravi A."/>
            <person name="Getino M."/>
            <person name="Pursley I."/>
            <person name="Horton D.L."/>
            <person name="Alikhan N.F."/>
            <person name="Baker D."/>
            <person name="Gharbi K."/>
            <person name="Hall N."/>
            <person name="Watson M."/>
            <person name="Adriaenssens E.M."/>
            <person name="Foster-Nyarko E."/>
            <person name="Jarju S."/>
            <person name="Secka A."/>
            <person name="Antonio M."/>
            <person name="Oren A."/>
            <person name="Chaudhuri R.R."/>
            <person name="La Ragione R."/>
            <person name="Hildebrand F."/>
            <person name="Pallen M.J."/>
        </authorList>
    </citation>
    <scope>NUCLEOTIDE SEQUENCE</scope>
    <source>
        <strain evidence="3">ChiHecec3B27-6122</strain>
    </source>
</reference>
<evidence type="ECO:0000313" key="3">
    <source>
        <dbReference type="EMBL" id="HIS98065.1"/>
    </source>
</evidence>
<feature type="compositionally biased region" description="Pro residues" evidence="1">
    <location>
        <begin position="66"/>
        <end position="77"/>
    </location>
</feature>
<evidence type="ECO:0000256" key="2">
    <source>
        <dbReference type="SAM" id="Phobius"/>
    </source>
</evidence>
<keyword evidence="2" id="KW-1133">Transmembrane helix</keyword>
<name>A0A9D1K8X4_9FIRM</name>
<comment type="caution">
    <text evidence="3">The sequence shown here is derived from an EMBL/GenBank/DDBJ whole genome shotgun (WGS) entry which is preliminary data.</text>
</comment>
<feature type="transmembrane region" description="Helical" evidence="2">
    <location>
        <begin position="6"/>
        <end position="24"/>
    </location>
</feature>
<proteinExistence type="predicted"/>
<organism evidence="3 4">
    <name type="scientific">Candidatus Scatomorpha pullistercoris</name>
    <dbReference type="NCBI Taxonomy" id="2840929"/>
    <lineage>
        <taxon>Bacteria</taxon>
        <taxon>Bacillati</taxon>
        <taxon>Bacillota</taxon>
        <taxon>Clostridia</taxon>
        <taxon>Eubacteriales</taxon>
        <taxon>Candidatus Scatomorpha</taxon>
    </lineage>
</organism>
<keyword evidence="2" id="KW-0812">Transmembrane</keyword>
<dbReference type="Proteomes" id="UP000886876">
    <property type="component" value="Unassembled WGS sequence"/>
</dbReference>
<evidence type="ECO:0000256" key="1">
    <source>
        <dbReference type="SAM" id="MobiDB-lite"/>
    </source>
</evidence>
<protein>
    <submittedName>
        <fullName evidence="3">Uncharacterized protein</fullName>
    </submittedName>
</protein>
<sequence>MRINKVIRAVIGVLLLAVLVFCIYKRLEASPAKTEPDGEATTQPAEQTTEPTAEPTVIPTSEPTAEPTPTPTPEPEL</sequence>
<feature type="region of interest" description="Disordered" evidence="1">
    <location>
        <begin position="30"/>
        <end position="77"/>
    </location>
</feature>